<dbReference type="SMART" id="SM00421">
    <property type="entry name" value="HTH_LUXR"/>
    <property type="match status" value="1"/>
</dbReference>
<keyword evidence="2" id="KW-0238">DNA-binding</keyword>
<feature type="domain" description="HTH luxR-type" evidence="4">
    <location>
        <begin position="178"/>
        <end position="243"/>
    </location>
</feature>
<dbReference type="PROSITE" id="PS50043">
    <property type="entry name" value="HTH_LUXR_2"/>
    <property type="match status" value="1"/>
</dbReference>
<dbReference type="Pfam" id="PF00196">
    <property type="entry name" value="GerE"/>
    <property type="match status" value="1"/>
</dbReference>
<proteinExistence type="predicted"/>
<dbReference type="Gene3D" id="3.30.450.80">
    <property type="entry name" value="Transcription factor LuxR-like, autoinducer-binding domain"/>
    <property type="match status" value="1"/>
</dbReference>
<dbReference type="AlphaFoldDB" id="A0AAU7X7S3"/>
<protein>
    <submittedName>
        <fullName evidence="5">LuxR family transcriptional regulator</fullName>
    </submittedName>
</protein>
<dbReference type="InterPro" id="IPR000792">
    <property type="entry name" value="Tscrpt_reg_LuxR_C"/>
</dbReference>
<dbReference type="RefSeq" id="WP_407049193.1">
    <property type="nucleotide sequence ID" value="NZ_CP158568.1"/>
</dbReference>
<dbReference type="KEGG" id="mflg:ABS361_18925"/>
<evidence type="ECO:0000313" key="5">
    <source>
        <dbReference type="EMBL" id="XBY44096.1"/>
    </source>
</evidence>
<evidence type="ECO:0000259" key="4">
    <source>
        <dbReference type="PROSITE" id="PS50043"/>
    </source>
</evidence>
<name>A0AAU7X7S3_9HYPH</name>
<dbReference type="CDD" id="cd06170">
    <property type="entry name" value="LuxR_C_like"/>
    <property type="match status" value="1"/>
</dbReference>
<dbReference type="SUPFAM" id="SSF75516">
    <property type="entry name" value="Pheromone-binding domain of LuxR-like quorum-sensing transcription factors"/>
    <property type="match status" value="1"/>
</dbReference>
<evidence type="ECO:0000256" key="2">
    <source>
        <dbReference type="ARBA" id="ARBA00023125"/>
    </source>
</evidence>
<gene>
    <name evidence="5" type="ORF">ABS361_18925</name>
</gene>
<keyword evidence="3" id="KW-0804">Transcription</keyword>
<sequence length="246" mass="27796">MQNSVPADRMKTALDFIEGIKHESSMERTLKSLRDLGSQYGFDSFLLTGVPNPGRRMDGYIMLSGWNQTWLEHYLKNDYVQVDPVARRLRGAAEPFVWSEAIAAMKEIRPEEQRVMDEAAELGMRDGFCVPVYDLDGRQSVLSMAAHKVDLDEADRGMLHLVGIYVQNRVRELITLQPAADAPRLSRRERECLQWIAEGKTSWEISGILSISESTAEWYITCATRKLGASNRAQAVAIGMRHGLIH</sequence>
<keyword evidence="1" id="KW-0805">Transcription regulation</keyword>
<dbReference type="PANTHER" id="PTHR44688">
    <property type="entry name" value="DNA-BINDING TRANSCRIPTIONAL ACTIVATOR DEVR_DOSR"/>
    <property type="match status" value="1"/>
</dbReference>
<dbReference type="GO" id="GO:0003677">
    <property type="term" value="F:DNA binding"/>
    <property type="evidence" value="ECO:0007669"/>
    <property type="project" value="UniProtKB-KW"/>
</dbReference>
<dbReference type="InterPro" id="IPR036693">
    <property type="entry name" value="TF_LuxR_autoind-bd_dom_sf"/>
</dbReference>
<dbReference type="SUPFAM" id="SSF46894">
    <property type="entry name" value="C-terminal effector domain of the bipartite response regulators"/>
    <property type="match status" value="1"/>
</dbReference>
<dbReference type="PRINTS" id="PR00038">
    <property type="entry name" value="HTHLUXR"/>
</dbReference>
<dbReference type="GO" id="GO:0006355">
    <property type="term" value="P:regulation of DNA-templated transcription"/>
    <property type="evidence" value="ECO:0007669"/>
    <property type="project" value="InterPro"/>
</dbReference>
<dbReference type="Gene3D" id="1.10.10.10">
    <property type="entry name" value="Winged helix-like DNA-binding domain superfamily/Winged helix DNA-binding domain"/>
    <property type="match status" value="1"/>
</dbReference>
<dbReference type="EMBL" id="CP158568">
    <property type="protein sequence ID" value="XBY44096.1"/>
    <property type="molecule type" value="Genomic_DNA"/>
</dbReference>
<accession>A0AAU7X7S3</accession>
<dbReference type="InterPro" id="IPR016032">
    <property type="entry name" value="Sig_transdc_resp-reg_C-effctor"/>
</dbReference>
<dbReference type="Pfam" id="PF03472">
    <property type="entry name" value="Autoind_bind"/>
    <property type="match status" value="1"/>
</dbReference>
<evidence type="ECO:0000256" key="1">
    <source>
        <dbReference type="ARBA" id="ARBA00023015"/>
    </source>
</evidence>
<organism evidence="5">
    <name type="scientific">Methyloraptor flagellatus</name>
    <dbReference type="NCBI Taxonomy" id="3162530"/>
    <lineage>
        <taxon>Bacteria</taxon>
        <taxon>Pseudomonadati</taxon>
        <taxon>Pseudomonadota</taxon>
        <taxon>Alphaproteobacteria</taxon>
        <taxon>Hyphomicrobiales</taxon>
        <taxon>Ancalomicrobiaceae</taxon>
        <taxon>Methyloraptor</taxon>
    </lineage>
</organism>
<evidence type="ECO:0000256" key="3">
    <source>
        <dbReference type="ARBA" id="ARBA00023163"/>
    </source>
</evidence>
<dbReference type="PANTHER" id="PTHR44688:SF16">
    <property type="entry name" value="DNA-BINDING TRANSCRIPTIONAL ACTIVATOR DEVR_DOSR"/>
    <property type="match status" value="1"/>
</dbReference>
<dbReference type="InterPro" id="IPR036388">
    <property type="entry name" value="WH-like_DNA-bd_sf"/>
</dbReference>
<reference evidence="5" key="1">
    <citation type="submission" date="2024-06" db="EMBL/GenBank/DDBJ databases">
        <title>Methylostella associata gen. nov., sp. nov., a novel Ancalomicrobiaceae-affiliated facultatively methylotrophic bacteria that feed on methanotrophs of the genus Methylococcus.</title>
        <authorList>
            <person name="Saltykova V."/>
            <person name="Danilova O.V."/>
            <person name="Oshkin I.Y."/>
            <person name="Belova S.E."/>
            <person name="Pimenov N.V."/>
            <person name="Dedysh S.N."/>
        </authorList>
    </citation>
    <scope>NUCLEOTIDE SEQUENCE</scope>
    <source>
        <strain evidence="5">S20</strain>
    </source>
</reference>
<dbReference type="InterPro" id="IPR005143">
    <property type="entry name" value="TF_LuxR_autoind-bd_dom"/>
</dbReference>